<evidence type="ECO:0000313" key="1">
    <source>
        <dbReference type="EMBL" id="KAJ3523145.1"/>
    </source>
</evidence>
<protein>
    <submittedName>
        <fullName evidence="1">Uncharacterized protein</fullName>
    </submittedName>
</protein>
<proteinExistence type="predicted"/>
<evidence type="ECO:0000313" key="2">
    <source>
        <dbReference type="Proteomes" id="UP001148662"/>
    </source>
</evidence>
<accession>A0ACC1RNR3</accession>
<reference evidence="1" key="1">
    <citation type="submission" date="2022-07" db="EMBL/GenBank/DDBJ databases">
        <title>Genome Sequence of Phlebia brevispora.</title>
        <authorList>
            <person name="Buettner E."/>
        </authorList>
    </citation>
    <scope>NUCLEOTIDE SEQUENCE</scope>
    <source>
        <strain evidence="1">MPL23</strain>
    </source>
</reference>
<sequence>MRCEPTVICTANVSGSCGTTSIGVFAGDIATRIASMRMQPNVPSISATADPVYLGVCFASILYGITCCQTFNYYRSQRARLDHPLIKSLVAVVWALDTFQLAAAIHYGRFCLIVEQSDVIKIFLHDFPWSYPAGVFSTAFIGALVQCFLVYRIQKLSNNIWMSAITGILVLGSLGSELIYPIRMFFLSGTPAFLTLTVFKSLPIISLSFTLAVDTVVCFVLLYCLYKRRTGFRRSNNLISRLMALTVSTGGLTIFDALACLVVYLVAPSSTWEFVFSSTLSKLYANALLTVLNTRSAIHRGLRNPQDATADANSIPLTRLGLKREGGGEDQSHTINIVVSETVETDMSSAKQSLGVGDTDTNFKFA</sequence>
<name>A0ACC1RNR3_9APHY</name>
<dbReference type="Proteomes" id="UP001148662">
    <property type="component" value="Unassembled WGS sequence"/>
</dbReference>
<dbReference type="EMBL" id="JANHOG010002465">
    <property type="protein sequence ID" value="KAJ3523145.1"/>
    <property type="molecule type" value="Genomic_DNA"/>
</dbReference>
<gene>
    <name evidence="1" type="ORF">NM688_g8774</name>
</gene>
<keyword evidence="2" id="KW-1185">Reference proteome</keyword>
<organism evidence="1 2">
    <name type="scientific">Phlebia brevispora</name>
    <dbReference type="NCBI Taxonomy" id="194682"/>
    <lineage>
        <taxon>Eukaryota</taxon>
        <taxon>Fungi</taxon>
        <taxon>Dikarya</taxon>
        <taxon>Basidiomycota</taxon>
        <taxon>Agaricomycotina</taxon>
        <taxon>Agaricomycetes</taxon>
        <taxon>Polyporales</taxon>
        <taxon>Meruliaceae</taxon>
        <taxon>Phlebia</taxon>
    </lineage>
</organism>
<comment type="caution">
    <text evidence="1">The sequence shown here is derived from an EMBL/GenBank/DDBJ whole genome shotgun (WGS) entry which is preliminary data.</text>
</comment>